<name>A0A401UCT7_9BACT</name>
<evidence type="ECO:0000313" key="1">
    <source>
        <dbReference type="EMBL" id="GCC52707.1"/>
    </source>
</evidence>
<organism evidence="1 2">
    <name type="scientific">Chryseotalea sanaruensis</name>
    <dbReference type="NCBI Taxonomy" id="2482724"/>
    <lineage>
        <taxon>Bacteria</taxon>
        <taxon>Pseudomonadati</taxon>
        <taxon>Bacteroidota</taxon>
        <taxon>Cytophagia</taxon>
        <taxon>Cytophagales</taxon>
        <taxon>Chryseotaleaceae</taxon>
        <taxon>Chryseotalea</taxon>
    </lineage>
</organism>
<accession>A0A401UCT7</accession>
<evidence type="ECO:0000313" key="2">
    <source>
        <dbReference type="Proteomes" id="UP000288227"/>
    </source>
</evidence>
<reference evidence="1 2" key="1">
    <citation type="submission" date="2018-11" db="EMBL/GenBank/DDBJ databases">
        <title>Chryseotalea sanarue gen. nov., sp., nov., a member of the family Cytophagaceae, isolated from a brackish lake in Hamamatsu Japan.</title>
        <authorList>
            <person name="Maejima Y."/>
            <person name="Iino T."/>
            <person name="Muraguchi Y."/>
            <person name="Fukuda K."/>
            <person name="Ohkuma M."/>
            <person name="Moriuchi R."/>
            <person name="Dohra H."/>
            <person name="Kimbara K."/>
            <person name="Shintani M."/>
        </authorList>
    </citation>
    <scope>NUCLEOTIDE SEQUENCE [LARGE SCALE GENOMIC DNA]</scope>
    <source>
        <strain evidence="1 2">Ys</strain>
    </source>
</reference>
<dbReference type="EMBL" id="BHXQ01000005">
    <property type="protein sequence ID" value="GCC52707.1"/>
    <property type="molecule type" value="Genomic_DNA"/>
</dbReference>
<dbReference type="AlphaFoldDB" id="A0A401UCT7"/>
<dbReference type="Proteomes" id="UP000288227">
    <property type="component" value="Unassembled WGS sequence"/>
</dbReference>
<gene>
    <name evidence="1" type="ORF">SanaruYs_29450</name>
</gene>
<comment type="caution">
    <text evidence="1">The sequence shown here is derived from an EMBL/GenBank/DDBJ whole genome shotgun (WGS) entry which is preliminary data.</text>
</comment>
<dbReference type="OrthoDB" id="9970687at2"/>
<sequence>MNKGKYKLPKESVAELNIRQEDQLLVQYQNNNTIIDHLSEIPVTLQTYEFLGELFFNYTFRELGEHPPSDQWKTQLKTIRNDVYQLFELARAARALKQINTSAQKD</sequence>
<proteinExistence type="predicted"/>
<dbReference type="RefSeq" id="WP_127123358.1">
    <property type="nucleotide sequence ID" value="NZ_BHXQ01000005.1"/>
</dbReference>
<protein>
    <submittedName>
        <fullName evidence="1">Uncharacterized protein</fullName>
    </submittedName>
</protein>
<keyword evidence="2" id="KW-1185">Reference proteome</keyword>